<proteinExistence type="inferred from homology"/>
<dbReference type="EMBL" id="UINC01009867">
    <property type="protein sequence ID" value="SVA44113.1"/>
    <property type="molecule type" value="Genomic_DNA"/>
</dbReference>
<dbReference type="InterPro" id="IPR036821">
    <property type="entry name" value="Peptide_deformylase_sf"/>
</dbReference>
<organism evidence="2">
    <name type="scientific">marine metagenome</name>
    <dbReference type="NCBI Taxonomy" id="408172"/>
    <lineage>
        <taxon>unclassified sequences</taxon>
        <taxon>metagenomes</taxon>
        <taxon>ecological metagenomes</taxon>
    </lineage>
</organism>
<dbReference type="Pfam" id="PF01327">
    <property type="entry name" value="Pep_deformylase"/>
    <property type="match status" value="1"/>
</dbReference>
<dbReference type="NCBIfam" id="NF001159">
    <property type="entry name" value="PRK00150.1-3"/>
    <property type="match status" value="1"/>
</dbReference>
<evidence type="ECO:0008006" key="3">
    <source>
        <dbReference type="Google" id="ProtNLM"/>
    </source>
</evidence>
<sequence length="170" mass="18956">MALRPIKNCFDPVLRKQCEIVKNIDGELITLSKDMIETTLAAPGIGLAANQIGVPWRVFVVNMGVETDTDNLITLINPEITAMEGSESGEEGCLSIPDVVVEVNRATQIEIKAVDLNGKDIRYEASGILARALQHEMDHLNGILFWDSLGKIKRDILKRKFKKKLKEQEE</sequence>
<dbReference type="PANTHER" id="PTHR10458">
    <property type="entry name" value="PEPTIDE DEFORMYLASE"/>
    <property type="match status" value="1"/>
</dbReference>
<accession>A0A381VWY5</accession>
<dbReference type="GO" id="GO:0042586">
    <property type="term" value="F:peptide deformylase activity"/>
    <property type="evidence" value="ECO:0007669"/>
    <property type="project" value="InterPro"/>
</dbReference>
<dbReference type="NCBIfam" id="TIGR00079">
    <property type="entry name" value="pept_deformyl"/>
    <property type="match status" value="1"/>
</dbReference>
<comment type="similarity">
    <text evidence="1">Belongs to the polypeptide deformylase family.</text>
</comment>
<dbReference type="SUPFAM" id="SSF56420">
    <property type="entry name" value="Peptide deformylase"/>
    <property type="match status" value="1"/>
</dbReference>
<gene>
    <name evidence="2" type="ORF">METZ01_LOCUS96967</name>
</gene>
<dbReference type="PANTHER" id="PTHR10458:SF22">
    <property type="entry name" value="PEPTIDE DEFORMYLASE"/>
    <property type="match status" value="1"/>
</dbReference>
<dbReference type="Gene3D" id="3.90.45.10">
    <property type="entry name" value="Peptide deformylase"/>
    <property type="match status" value="1"/>
</dbReference>
<protein>
    <recommendedName>
        <fullName evidence="3">Peptide deformylase</fullName>
    </recommendedName>
</protein>
<reference evidence="2" key="1">
    <citation type="submission" date="2018-05" db="EMBL/GenBank/DDBJ databases">
        <authorList>
            <person name="Lanie J.A."/>
            <person name="Ng W.-L."/>
            <person name="Kazmierczak K.M."/>
            <person name="Andrzejewski T.M."/>
            <person name="Davidsen T.M."/>
            <person name="Wayne K.J."/>
            <person name="Tettelin H."/>
            <person name="Glass J.I."/>
            <person name="Rusch D."/>
            <person name="Podicherti R."/>
            <person name="Tsui H.-C.T."/>
            <person name="Winkler M.E."/>
        </authorList>
    </citation>
    <scope>NUCLEOTIDE SEQUENCE</scope>
</reference>
<dbReference type="PRINTS" id="PR01576">
    <property type="entry name" value="PDEFORMYLASE"/>
</dbReference>
<evidence type="ECO:0000313" key="2">
    <source>
        <dbReference type="EMBL" id="SVA44113.1"/>
    </source>
</evidence>
<name>A0A381VWY5_9ZZZZ</name>
<dbReference type="AlphaFoldDB" id="A0A381VWY5"/>
<dbReference type="InterPro" id="IPR023635">
    <property type="entry name" value="Peptide_deformylase"/>
</dbReference>
<dbReference type="HAMAP" id="MF_00163">
    <property type="entry name" value="Pep_deformylase"/>
    <property type="match status" value="1"/>
</dbReference>
<evidence type="ECO:0000256" key="1">
    <source>
        <dbReference type="ARBA" id="ARBA00010759"/>
    </source>
</evidence>
<dbReference type="CDD" id="cd00487">
    <property type="entry name" value="Pep_deformylase"/>
    <property type="match status" value="1"/>
</dbReference>
<dbReference type="PIRSF" id="PIRSF004749">
    <property type="entry name" value="Pep_def"/>
    <property type="match status" value="1"/>
</dbReference>